<keyword evidence="2" id="KW-1185">Reference proteome</keyword>
<reference evidence="1" key="1">
    <citation type="journal article" date="2014" name="Int. J. Syst. Evol. Microbiol.">
        <title>Complete genome sequence of Corynebacterium casei LMG S-19264T (=DSM 44701T), isolated from a smear-ripened cheese.</title>
        <authorList>
            <consortium name="US DOE Joint Genome Institute (JGI-PGF)"/>
            <person name="Walter F."/>
            <person name="Albersmeier A."/>
            <person name="Kalinowski J."/>
            <person name="Ruckert C."/>
        </authorList>
    </citation>
    <scope>NUCLEOTIDE SEQUENCE</scope>
    <source>
        <strain evidence="1">VKM Ac-1321</strain>
    </source>
</reference>
<dbReference type="Proteomes" id="UP001143480">
    <property type="component" value="Unassembled WGS sequence"/>
</dbReference>
<name>A0A9W6KUF5_9ACTN</name>
<accession>A0A9W6KUF5</accession>
<comment type="caution">
    <text evidence="1">The sequence shown here is derived from an EMBL/GenBank/DDBJ whole genome shotgun (WGS) entry which is preliminary data.</text>
</comment>
<dbReference type="EMBL" id="BSFP01000081">
    <property type="protein sequence ID" value="GLL06904.1"/>
    <property type="molecule type" value="Genomic_DNA"/>
</dbReference>
<gene>
    <name evidence="1" type="ORF">GCM10017581_086540</name>
</gene>
<evidence type="ECO:0000313" key="2">
    <source>
        <dbReference type="Proteomes" id="UP001143480"/>
    </source>
</evidence>
<protein>
    <submittedName>
        <fullName evidence="1">Uncharacterized protein</fullName>
    </submittedName>
</protein>
<dbReference type="AlphaFoldDB" id="A0A9W6KUF5"/>
<sequence length="65" mass="7120">MDRLTDFVSRALADQFSAPETMRRLVHAILQHQQDALQDDATAVLVHWQPGAGMPGPDDVVAPPD</sequence>
<reference evidence="1" key="2">
    <citation type="submission" date="2023-01" db="EMBL/GenBank/DDBJ databases">
        <authorList>
            <person name="Sun Q."/>
            <person name="Evtushenko L."/>
        </authorList>
    </citation>
    <scope>NUCLEOTIDE SEQUENCE</scope>
    <source>
        <strain evidence="1">VKM Ac-1321</strain>
    </source>
</reference>
<organism evidence="1 2">
    <name type="scientific">Dactylosporangium matsuzakiense</name>
    <dbReference type="NCBI Taxonomy" id="53360"/>
    <lineage>
        <taxon>Bacteria</taxon>
        <taxon>Bacillati</taxon>
        <taxon>Actinomycetota</taxon>
        <taxon>Actinomycetes</taxon>
        <taxon>Micromonosporales</taxon>
        <taxon>Micromonosporaceae</taxon>
        <taxon>Dactylosporangium</taxon>
    </lineage>
</organism>
<evidence type="ECO:0000313" key="1">
    <source>
        <dbReference type="EMBL" id="GLL06904.1"/>
    </source>
</evidence>
<proteinExistence type="predicted"/>